<name>A0A6L2MEK9_TANCI</name>
<sequence>MSTRSSTRNLFPPLDNPELTIQRRPRVDPTLLNDFEMATNGNGDDVPPPGGGDLPVPDLQTMEELCQPTLNGRGGPIAQIAIQETNFGLKNDMIQQVQNSCQFHGLPGDDANKHLDKFLHVTQSIKVNGVTDDALHLYLFPHSLTHHATAWFDRLPRISITAFEQMAKMFLGKYFPPSMVMKLRNEITNFCQRLDESLFEACERYKLSIDRCPNYNMLPVTQIDTFYNGLTLRHRDTINVVAALKAEMAKINKNLMKVLQINQQVKAVTYNCETCGGPHSYNDCPATVGQTQNGGDLSRRYLTSMTKTKGATYELKWIEDLVPELWSSVQLKNDKQAYLGTSHLGSQTPKLLWMYDYGHLEEIEVRRVDQKLYTFREGDFKRLHQQDIEDMLLLLVQQKLTNLRIDEWRKILMRADELHKFSDGTLNDIRSTLHSIAAGIIMEYLPIRK</sequence>
<gene>
    <name evidence="2" type="ORF">Tci_043937</name>
</gene>
<dbReference type="EMBL" id="BKCJ010006402">
    <property type="protein sequence ID" value="GEU71959.1"/>
    <property type="molecule type" value="Genomic_DNA"/>
</dbReference>
<dbReference type="AlphaFoldDB" id="A0A6L2MEK9"/>
<dbReference type="Pfam" id="PF03732">
    <property type="entry name" value="Retrotrans_gag"/>
    <property type="match status" value="1"/>
</dbReference>
<evidence type="ECO:0000259" key="1">
    <source>
        <dbReference type="Pfam" id="PF03732"/>
    </source>
</evidence>
<accession>A0A6L2MEK9</accession>
<dbReference type="InterPro" id="IPR005162">
    <property type="entry name" value="Retrotrans_gag_dom"/>
</dbReference>
<organism evidence="2">
    <name type="scientific">Tanacetum cinerariifolium</name>
    <name type="common">Dalmatian daisy</name>
    <name type="synonym">Chrysanthemum cinerariifolium</name>
    <dbReference type="NCBI Taxonomy" id="118510"/>
    <lineage>
        <taxon>Eukaryota</taxon>
        <taxon>Viridiplantae</taxon>
        <taxon>Streptophyta</taxon>
        <taxon>Embryophyta</taxon>
        <taxon>Tracheophyta</taxon>
        <taxon>Spermatophyta</taxon>
        <taxon>Magnoliopsida</taxon>
        <taxon>eudicotyledons</taxon>
        <taxon>Gunneridae</taxon>
        <taxon>Pentapetalae</taxon>
        <taxon>asterids</taxon>
        <taxon>campanulids</taxon>
        <taxon>Asterales</taxon>
        <taxon>Asteraceae</taxon>
        <taxon>Asteroideae</taxon>
        <taxon>Anthemideae</taxon>
        <taxon>Anthemidinae</taxon>
        <taxon>Tanacetum</taxon>
    </lineage>
</organism>
<proteinExistence type="predicted"/>
<feature type="domain" description="Retrotransposon gag" evidence="1">
    <location>
        <begin position="139"/>
        <end position="231"/>
    </location>
</feature>
<comment type="caution">
    <text evidence="2">The sequence shown here is derived from an EMBL/GenBank/DDBJ whole genome shotgun (WGS) entry which is preliminary data.</text>
</comment>
<dbReference type="PANTHER" id="PTHR33223">
    <property type="entry name" value="CCHC-TYPE DOMAIN-CONTAINING PROTEIN"/>
    <property type="match status" value="1"/>
</dbReference>
<dbReference type="PANTHER" id="PTHR33223:SF11">
    <property type="entry name" value="ELEMENT PROTEIN, PUTATIVE-RELATED"/>
    <property type="match status" value="1"/>
</dbReference>
<protein>
    <recommendedName>
        <fullName evidence="1">Retrotransposon gag domain-containing protein</fullName>
    </recommendedName>
</protein>
<reference evidence="2" key="1">
    <citation type="journal article" date="2019" name="Sci. Rep.">
        <title>Draft genome of Tanacetum cinerariifolium, the natural source of mosquito coil.</title>
        <authorList>
            <person name="Yamashiro T."/>
            <person name="Shiraishi A."/>
            <person name="Satake H."/>
            <person name="Nakayama K."/>
        </authorList>
    </citation>
    <scope>NUCLEOTIDE SEQUENCE</scope>
</reference>
<evidence type="ECO:0000313" key="2">
    <source>
        <dbReference type="EMBL" id="GEU71959.1"/>
    </source>
</evidence>